<accession>A0ABN2IRJ6</accession>
<dbReference type="InterPro" id="IPR027417">
    <property type="entry name" value="P-loop_NTPase"/>
</dbReference>
<dbReference type="SUPFAM" id="SSF52540">
    <property type="entry name" value="P-loop containing nucleoside triphosphate hydrolases"/>
    <property type="match status" value="1"/>
</dbReference>
<sequence>MTPNEPRQTPLLLPERARLFHIGLPKTGTTHLQNAAAALRPQLLEHGVHYPGTTFNHRREVSSFMGRGWGWGDKPTLENWERLMAEVDADTENRIWLGHEFASESSVETADRFREALGDRVHVVVTLRHYGSILASSWQQYMKMGDTVGYDRWLEAVLADPPNRKVTKTFHTRNDQGLVISRWADAVGPENVTAIVIDKATPNLLTDAFEDLLGLPQGFLATAEQDGYSSNRGMSVEEAELLRAVNAEFRRRELPWPTYEHWMRRGIAGHLMAARLPGEHDTSFELPTWAAAKATERGNRYVDQIEDSGIRVVGDLDALRAPAPSSEDPVFAVDEVPLDVAKEAVMGAIEAGLLKDQKLAKTSAALAEARAVLRGNRKAGRNDERILEKFRATELAAEVGRRAAQRAGRVFRRG</sequence>
<evidence type="ECO:0000313" key="2">
    <source>
        <dbReference type="Proteomes" id="UP001501138"/>
    </source>
</evidence>
<protein>
    <recommendedName>
        <fullName evidence="3">Sulfotransferase family protein</fullName>
    </recommendedName>
</protein>
<dbReference type="Gene3D" id="3.40.50.300">
    <property type="entry name" value="P-loop containing nucleotide triphosphate hydrolases"/>
    <property type="match status" value="1"/>
</dbReference>
<keyword evidence="2" id="KW-1185">Reference proteome</keyword>
<evidence type="ECO:0008006" key="3">
    <source>
        <dbReference type="Google" id="ProtNLM"/>
    </source>
</evidence>
<comment type="caution">
    <text evidence="1">The sequence shown here is derived from an EMBL/GenBank/DDBJ whole genome shotgun (WGS) entry which is preliminary data.</text>
</comment>
<organism evidence="1 2">
    <name type="scientific">Isoptericola hypogeus</name>
    <dbReference type="NCBI Taxonomy" id="300179"/>
    <lineage>
        <taxon>Bacteria</taxon>
        <taxon>Bacillati</taxon>
        <taxon>Actinomycetota</taxon>
        <taxon>Actinomycetes</taxon>
        <taxon>Micrococcales</taxon>
        <taxon>Promicromonosporaceae</taxon>
        <taxon>Isoptericola</taxon>
    </lineage>
</organism>
<evidence type="ECO:0000313" key="1">
    <source>
        <dbReference type="EMBL" id="GAA1710340.1"/>
    </source>
</evidence>
<reference evidence="1 2" key="1">
    <citation type="journal article" date="2019" name="Int. J. Syst. Evol. Microbiol.">
        <title>The Global Catalogue of Microorganisms (GCM) 10K type strain sequencing project: providing services to taxonomists for standard genome sequencing and annotation.</title>
        <authorList>
            <consortium name="The Broad Institute Genomics Platform"/>
            <consortium name="The Broad Institute Genome Sequencing Center for Infectious Disease"/>
            <person name="Wu L."/>
            <person name="Ma J."/>
        </authorList>
    </citation>
    <scope>NUCLEOTIDE SEQUENCE [LARGE SCALE GENOMIC DNA]</scope>
    <source>
        <strain evidence="1 2">JCM 15589</strain>
    </source>
</reference>
<proteinExistence type="predicted"/>
<gene>
    <name evidence="1" type="ORF">GCM10009809_03350</name>
</gene>
<dbReference type="EMBL" id="BAAAPM010000002">
    <property type="protein sequence ID" value="GAA1710340.1"/>
    <property type="molecule type" value="Genomic_DNA"/>
</dbReference>
<dbReference type="Proteomes" id="UP001501138">
    <property type="component" value="Unassembled WGS sequence"/>
</dbReference>
<name>A0ABN2IRJ6_9MICO</name>
<dbReference type="RefSeq" id="WP_344245001.1">
    <property type="nucleotide sequence ID" value="NZ_BAAAPM010000002.1"/>
</dbReference>